<protein>
    <submittedName>
        <fullName evidence="8">MFS transporter</fullName>
    </submittedName>
</protein>
<reference evidence="9" key="1">
    <citation type="journal article" date="2021" name="Science">
        <title>Hunting the eagle killer: A cyanobacterial neurotoxin causes vacuolar myelinopathy.</title>
        <authorList>
            <person name="Breinlinger S."/>
            <person name="Phillips T.J."/>
            <person name="Haram B.N."/>
            <person name="Mares J."/>
            <person name="Martinez Yerena J.A."/>
            <person name="Hrouzek P."/>
            <person name="Sobotka R."/>
            <person name="Henderson W.M."/>
            <person name="Schmieder P."/>
            <person name="Williams S.M."/>
            <person name="Lauderdale J.D."/>
            <person name="Wilde H.D."/>
            <person name="Gerrin W."/>
            <person name="Kust A."/>
            <person name="Washington J.W."/>
            <person name="Wagner C."/>
            <person name="Geier B."/>
            <person name="Liebeke M."/>
            <person name="Enke H."/>
            <person name="Niedermeyer T.H.J."/>
            <person name="Wilde S.B."/>
        </authorList>
    </citation>
    <scope>NUCLEOTIDE SEQUENCE [LARGE SCALE GENOMIC DNA]</scope>
    <source>
        <strain evidence="9">Thurmond2011</strain>
    </source>
</reference>
<evidence type="ECO:0000256" key="1">
    <source>
        <dbReference type="ARBA" id="ARBA00004651"/>
    </source>
</evidence>
<dbReference type="NCBIfam" id="TIGR00792">
    <property type="entry name" value="gph"/>
    <property type="match status" value="1"/>
</dbReference>
<dbReference type="InterPro" id="IPR036259">
    <property type="entry name" value="MFS_trans_sf"/>
</dbReference>
<feature type="transmembrane region" description="Helical" evidence="7">
    <location>
        <begin position="39"/>
        <end position="62"/>
    </location>
</feature>
<evidence type="ECO:0000256" key="5">
    <source>
        <dbReference type="ARBA" id="ARBA00022989"/>
    </source>
</evidence>
<evidence type="ECO:0000313" key="9">
    <source>
        <dbReference type="Proteomes" id="UP000667802"/>
    </source>
</evidence>
<feature type="transmembrane region" description="Helical" evidence="7">
    <location>
        <begin position="94"/>
        <end position="112"/>
    </location>
</feature>
<evidence type="ECO:0000256" key="2">
    <source>
        <dbReference type="ARBA" id="ARBA00022448"/>
    </source>
</evidence>
<dbReference type="SUPFAM" id="SSF103473">
    <property type="entry name" value="MFS general substrate transporter"/>
    <property type="match status" value="1"/>
</dbReference>
<dbReference type="Proteomes" id="UP000667802">
    <property type="component" value="Unassembled WGS sequence"/>
</dbReference>
<feature type="transmembrane region" description="Helical" evidence="7">
    <location>
        <begin position="167"/>
        <end position="188"/>
    </location>
</feature>
<keyword evidence="5 7" id="KW-1133">Transmembrane helix</keyword>
<name>A0AAP5IH12_9CYAN</name>
<comment type="subcellular location">
    <subcellularLocation>
        <location evidence="1">Cell membrane</location>
        <topology evidence="1">Multi-pass membrane protein</topology>
    </subcellularLocation>
</comment>
<feature type="transmembrane region" description="Helical" evidence="7">
    <location>
        <begin position="194"/>
        <end position="215"/>
    </location>
</feature>
<feature type="transmembrane region" description="Helical" evidence="7">
    <location>
        <begin position="253"/>
        <end position="278"/>
    </location>
</feature>
<organism evidence="8 9">
    <name type="scientific">Aetokthonos hydrillicola Thurmond2011</name>
    <dbReference type="NCBI Taxonomy" id="2712845"/>
    <lineage>
        <taxon>Bacteria</taxon>
        <taxon>Bacillati</taxon>
        <taxon>Cyanobacteriota</taxon>
        <taxon>Cyanophyceae</taxon>
        <taxon>Nostocales</taxon>
        <taxon>Hapalosiphonaceae</taxon>
        <taxon>Aetokthonos</taxon>
    </lineage>
</organism>
<dbReference type="GO" id="GO:0015293">
    <property type="term" value="F:symporter activity"/>
    <property type="evidence" value="ECO:0007669"/>
    <property type="project" value="InterPro"/>
</dbReference>
<gene>
    <name evidence="8" type="ORF">G7B40_038290</name>
</gene>
<dbReference type="EMBL" id="JAALHA020000033">
    <property type="protein sequence ID" value="MDR9900357.1"/>
    <property type="molecule type" value="Genomic_DNA"/>
</dbReference>
<evidence type="ECO:0000256" key="6">
    <source>
        <dbReference type="ARBA" id="ARBA00023136"/>
    </source>
</evidence>
<keyword evidence="6 7" id="KW-0472">Membrane</keyword>
<keyword evidence="2" id="KW-0813">Transport</keyword>
<dbReference type="Gene3D" id="1.20.1250.20">
    <property type="entry name" value="MFS general substrate transporter like domains"/>
    <property type="match status" value="2"/>
</dbReference>
<feature type="transmembrane region" description="Helical" evidence="7">
    <location>
        <begin position="343"/>
        <end position="364"/>
    </location>
</feature>
<evidence type="ECO:0000256" key="7">
    <source>
        <dbReference type="SAM" id="Phobius"/>
    </source>
</evidence>
<comment type="caution">
    <text evidence="8">The sequence shown here is derived from an EMBL/GenBank/DDBJ whole genome shotgun (WGS) entry which is preliminary data.</text>
</comment>
<evidence type="ECO:0000256" key="3">
    <source>
        <dbReference type="ARBA" id="ARBA00022475"/>
    </source>
</evidence>
<keyword evidence="4 7" id="KW-0812">Transmembrane</keyword>
<dbReference type="CDD" id="cd17332">
    <property type="entry name" value="MFS_MelB_like"/>
    <property type="match status" value="1"/>
</dbReference>
<dbReference type="PANTHER" id="PTHR11328">
    <property type="entry name" value="MAJOR FACILITATOR SUPERFAMILY DOMAIN-CONTAINING PROTEIN"/>
    <property type="match status" value="1"/>
</dbReference>
<sequence>MTDSAPNSYSQTSEGEKLNLKTKIAYGAGDLGTAITANILAFFWSVFLTNVVGLSAGLAGYIRLISGIWDAINDPFVGTLTDKTRSRWGRRHPWMIFGAIPLGTFFFLHWIIPPNLAGNQWGLFWFNLVIAVLFNTAYTAVNLPYTAMTPELTEDYNERTSLNSFRFAFSISGSILSLVLAQVIFSVIKNNSVQQYLVLGGVCAILSIIPVYWCVWGTRDRMAVVEAQHQKTENSESLSFIEQLKIVFDNRPFLFVIGIYLFSWCGVQITASIIPYFVVSWMGLPQAASAQVALAVQATALVMLFVWSRVSERVGKKAVYFMGMSLWIIAQAGLFFLQPGQVVLMYALGVIAGFGVSTAYLIPWSMIPDVMELDELRTGQRREGIFYGFMVLLQKIGLAIAIFLVLKGLGWAGYISGTGNVIPTQPQSALLAVRIAIGPLPTLCLICGLVLTYFYPITREVHAEILLKLQERRNASRGSTSS</sequence>
<feature type="transmembrane region" description="Helical" evidence="7">
    <location>
        <begin position="290"/>
        <end position="307"/>
    </location>
</feature>
<dbReference type="GO" id="GO:0005886">
    <property type="term" value="C:plasma membrane"/>
    <property type="evidence" value="ECO:0007669"/>
    <property type="project" value="UniProtKB-SubCell"/>
</dbReference>
<dbReference type="RefSeq" id="WP_208341598.1">
    <property type="nucleotide sequence ID" value="NZ_CAWQFN010000924.1"/>
</dbReference>
<proteinExistence type="predicted"/>
<dbReference type="FunFam" id="1.20.1250.20:FF:000183">
    <property type="entry name" value="sodium-dependent lysophosphatidylcholine symporter 1 isoform X2"/>
    <property type="match status" value="1"/>
</dbReference>
<keyword evidence="3" id="KW-1003">Cell membrane</keyword>
<dbReference type="InterPro" id="IPR039672">
    <property type="entry name" value="MFS_2"/>
</dbReference>
<feature type="transmembrane region" description="Helical" evidence="7">
    <location>
        <begin position="124"/>
        <end position="146"/>
    </location>
</feature>
<feature type="transmembrane region" description="Helical" evidence="7">
    <location>
        <begin position="429"/>
        <end position="455"/>
    </location>
</feature>
<dbReference type="PANTHER" id="PTHR11328:SF24">
    <property type="entry name" value="MAJOR FACILITATOR SUPERFAMILY (MFS) PROFILE DOMAIN-CONTAINING PROTEIN"/>
    <property type="match status" value="1"/>
</dbReference>
<dbReference type="GO" id="GO:0006814">
    <property type="term" value="P:sodium ion transport"/>
    <property type="evidence" value="ECO:0007669"/>
    <property type="project" value="InterPro"/>
</dbReference>
<dbReference type="InterPro" id="IPR001927">
    <property type="entry name" value="Na/Gal_symport"/>
</dbReference>
<evidence type="ECO:0000313" key="8">
    <source>
        <dbReference type="EMBL" id="MDR9900357.1"/>
    </source>
</evidence>
<dbReference type="AlphaFoldDB" id="A0AAP5IH12"/>
<dbReference type="GO" id="GO:0008643">
    <property type="term" value="P:carbohydrate transport"/>
    <property type="evidence" value="ECO:0007669"/>
    <property type="project" value="InterPro"/>
</dbReference>
<evidence type="ECO:0000256" key="4">
    <source>
        <dbReference type="ARBA" id="ARBA00022692"/>
    </source>
</evidence>
<keyword evidence="9" id="KW-1185">Reference proteome</keyword>
<dbReference type="Pfam" id="PF13347">
    <property type="entry name" value="MFS_2"/>
    <property type="match status" value="1"/>
</dbReference>
<accession>A0AAP5IH12</accession>
<feature type="transmembrane region" description="Helical" evidence="7">
    <location>
        <begin position="319"/>
        <end position="337"/>
    </location>
</feature>
<feature type="transmembrane region" description="Helical" evidence="7">
    <location>
        <begin position="385"/>
        <end position="409"/>
    </location>
</feature>